<protein>
    <submittedName>
        <fullName evidence="4">Serine/threonine-protein kinase TOR</fullName>
    </submittedName>
</protein>
<feature type="compositionally biased region" description="Polar residues" evidence="1">
    <location>
        <begin position="830"/>
        <end position="839"/>
    </location>
</feature>
<dbReference type="WBParaSite" id="SCUD_0000745201-mRNA-1">
    <property type="protein sequence ID" value="SCUD_0000745201-mRNA-1"/>
    <property type="gene ID" value="SCUD_0000745201"/>
</dbReference>
<feature type="region of interest" description="Disordered" evidence="1">
    <location>
        <begin position="827"/>
        <end position="849"/>
    </location>
</feature>
<organism evidence="4">
    <name type="scientific">Schistosoma curassoni</name>
    <dbReference type="NCBI Taxonomy" id="6186"/>
    <lineage>
        <taxon>Eukaryota</taxon>
        <taxon>Metazoa</taxon>
        <taxon>Spiralia</taxon>
        <taxon>Lophotrochozoa</taxon>
        <taxon>Platyhelminthes</taxon>
        <taxon>Trematoda</taxon>
        <taxon>Digenea</taxon>
        <taxon>Strigeidida</taxon>
        <taxon>Schistosomatoidea</taxon>
        <taxon>Schistosomatidae</taxon>
        <taxon>Schistosoma</taxon>
    </lineage>
</organism>
<gene>
    <name evidence="2" type="ORF">SCUD_LOCUS7452</name>
</gene>
<dbReference type="AlphaFoldDB" id="A0A183JXK5"/>
<proteinExistence type="predicted"/>
<dbReference type="Gene3D" id="1.25.10.10">
    <property type="entry name" value="Leucine-rich Repeat Variant"/>
    <property type="match status" value="2"/>
</dbReference>
<evidence type="ECO:0000313" key="4">
    <source>
        <dbReference type="WBParaSite" id="SCUD_0000745201-mRNA-1"/>
    </source>
</evidence>
<dbReference type="EMBL" id="UZAK01032349">
    <property type="protein sequence ID" value="VDP26284.1"/>
    <property type="molecule type" value="Genomic_DNA"/>
</dbReference>
<evidence type="ECO:0000256" key="1">
    <source>
        <dbReference type="SAM" id="MobiDB-lite"/>
    </source>
</evidence>
<dbReference type="InterPro" id="IPR016024">
    <property type="entry name" value="ARM-type_fold"/>
</dbReference>
<sequence length="1189" mass="139367">MLNNDLILRIQTIYSNQPHSNEFIQSSYLLLNDIIHYYNVNYFSLYTISILGRFLSYIIRTIGTIDDINMKCIDTLHYLVTNRLISIKLKTSLIHLLELDLATNLLNKQSNINQYTWNCLCDYIIDCNNIAPIIRILIYICLKTIIMNPIEYKQYLIKLKHFITMTTKYQLDFYEMIMIFKLLNDKSKGFHARITSFCLNIMQLLHYSINDSDYYNAMNYIHSEIDHGDLSQVNFIPNHHSTISNYGNLSDDIYNGDLSQMNFIPDHYSTISNHGNQSDDPIHLNDSSITTHGIILIPNYIYSLLYYKNDYMIQLKGIKALQLFTWKMFCHRNSLQYYSNLICYIKNIRIFLTNIFNIMYHQSINVIVHLIDIVLMLLHHLPNYVIQSIIKEIFQLFKPILMNNLKTMYHVIHRILLQLLTYFKADIILDELWLYYKNNHTNFRIRTNTLYCMTFLLYNKMEQNIDLMKMIKRIVQCFKDKSGVVQSAAAKCCATLININNNKSILSIIENLLLNEMSIIEVNFLLEKIKKFIKLKNDDDDLVAMLNDENDFKQNYNRGIHHLDCRSDIIDKSISRNTSERLNMPINHLDLNKMNHLINGSYFQMSEHRKRLKSSKSDNQKSTRRYIDKMTLHDYSVQTQSQLDHRKHVKDHPNRKEIYDEPITNNVMPDLQDTLTGEEINCPVDWYNQSTEYQINRGLESLRNSVSRRRKQWLFNQMAKMNTKKLSESNHDNLFQMKPLNIENQDFPLCLNSDRWTSQDNGDYLITSNNEKHLLPTYEYCENLSNQWRTDTPCSLNRHSYKQSKCNVNNKMYRSMNDIHLHDNKEQSKMDYNSSKRSNQGGGEATSGNAVPCLPVHTSFVLSPSWSPCAPLIVVGSSRQETLDPGFVLLGTRQQGVPVILRELVLPGGSDPVQEKQSNSTQQKSKYSSSSYKEGIQNDSHIIKKTIDHSKRNNKPIKIEEQILEYITSNNWEEQIKAIDMIENLLETMNVKPLEIIFSDSNNINMLVTLKGLKIIEQLCLYLNTIHQGHLLNPYGESLITTLLSRISEDSSTKFLQNQSYQSLETLISCIDHVMTIHVFCTNLWEKCIRSDIKRNTIGQLLTFILYNNKKKTILLFKRLGLYGMNQLMKVVQQLINDKVSSTRLYGRRILEQINLFTDINKVVYKQNTINDHSLELKYIKSKDLTFRR</sequence>
<dbReference type="Proteomes" id="UP000279833">
    <property type="component" value="Unassembled WGS sequence"/>
</dbReference>
<dbReference type="InterPro" id="IPR011989">
    <property type="entry name" value="ARM-like"/>
</dbReference>
<keyword evidence="3" id="KW-1185">Reference proteome</keyword>
<evidence type="ECO:0000313" key="2">
    <source>
        <dbReference type="EMBL" id="VDP26284.1"/>
    </source>
</evidence>
<feature type="region of interest" description="Disordered" evidence="1">
    <location>
        <begin position="908"/>
        <end position="934"/>
    </location>
</feature>
<reference evidence="4" key="1">
    <citation type="submission" date="2016-06" db="UniProtKB">
        <authorList>
            <consortium name="WormBaseParasite"/>
        </authorList>
    </citation>
    <scope>IDENTIFICATION</scope>
</reference>
<dbReference type="SUPFAM" id="SSF48371">
    <property type="entry name" value="ARM repeat"/>
    <property type="match status" value="1"/>
</dbReference>
<name>A0A183JXK5_9TREM</name>
<accession>A0A183JXK5</accession>
<evidence type="ECO:0000313" key="3">
    <source>
        <dbReference type="Proteomes" id="UP000279833"/>
    </source>
</evidence>
<reference evidence="2 3" key="2">
    <citation type="submission" date="2018-11" db="EMBL/GenBank/DDBJ databases">
        <authorList>
            <consortium name="Pathogen Informatics"/>
        </authorList>
    </citation>
    <scope>NUCLEOTIDE SEQUENCE [LARGE SCALE GENOMIC DNA]</scope>
    <source>
        <strain evidence="2">Dakar</strain>
        <strain evidence="3">Dakar, Senegal</strain>
    </source>
</reference>
<feature type="compositionally biased region" description="Low complexity" evidence="1">
    <location>
        <begin position="915"/>
        <end position="934"/>
    </location>
</feature>